<gene>
    <name evidence="4" type="ORF">HLI28_01520</name>
</gene>
<dbReference type="SUPFAM" id="SSF47090">
    <property type="entry name" value="PGBD-like"/>
    <property type="match status" value="2"/>
</dbReference>
<organism evidence="4 5">
    <name type="scientific">Isoptericola sediminis</name>
    <dbReference type="NCBI Taxonomy" id="2733572"/>
    <lineage>
        <taxon>Bacteria</taxon>
        <taxon>Bacillati</taxon>
        <taxon>Actinomycetota</taxon>
        <taxon>Actinomycetes</taxon>
        <taxon>Micrococcales</taxon>
        <taxon>Promicromonosporaceae</taxon>
        <taxon>Isoptericola</taxon>
    </lineage>
</organism>
<proteinExistence type="predicted"/>
<evidence type="ECO:0008006" key="6">
    <source>
        <dbReference type="Google" id="ProtNLM"/>
    </source>
</evidence>
<sequence length="325" mass="35836">MTTMRFGGRTFSNGDLPSAVLSELSPRGVHGTSGRSRAYLRKDAARSWNRAIRQVRSETGLDLTVRGWNRSRAEQELFFFQRYRRGASSPFRDYRFYRGVKYGRVSGAAAAVPGFSNHGWGLAVDVNDFGGVGEFGNARRVKAYPILKTYGWTETEGRRVSEPWHLVYDPAADRAKGGGKPRVTKAPRRKPTRPPTIKRRSRQRAWVALWREFLTAEKGSDPGTGTAFDGTLHDATTQWQKRHDLEPDGIVGPKTWYTATSGVRTGSRGSAVQIAQRIGGLRGSAVDGVAGSVFASRWKQIQRWLGVEADAVIGPKTVAALIAKG</sequence>
<feature type="compositionally biased region" description="Basic residues" evidence="1">
    <location>
        <begin position="177"/>
        <end position="201"/>
    </location>
</feature>
<dbReference type="InterPro" id="IPR003709">
    <property type="entry name" value="VanY-like_core_dom"/>
</dbReference>
<evidence type="ECO:0000313" key="5">
    <source>
        <dbReference type="Proteomes" id="UP000557204"/>
    </source>
</evidence>
<dbReference type="InterPro" id="IPR009045">
    <property type="entry name" value="Zn_M74/Hedgehog-like"/>
</dbReference>
<feature type="domain" description="Peptidoglycan binding-like" evidence="2">
    <location>
        <begin position="226"/>
        <end position="257"/>
    </location>
</feature>
<dbReference type="GO" id="GO:0008233">
    <property type="term" value="F:peptidase activity"/>
    <property type="evidence" value="ECO:0007669"/>
    <property type="project" value="InterPro"/>
</dbReference>
<dbReference type="GO" id="GO:0006508">
    <property type="term" value="P:proteolysis"/>
    <property type="evidence" value="ECO:0007669"/>
    <property type="project" value="InterPro"/>
</dbReference>
<feature type="domain" description="D-alanyl-D-alanine carboxypeptidase-like core" evidence="3">
    <location>
        <begin position="38"/>
        <end position="168"/>
    </location>
</feature>
<dbReference type="SUPFAM" id="SSF55166">
    <property type="entry name" value="Hedgehog/DD-peptidase"/>
    <property type="match status" value="1"/>
</dbReference>
<evidence type="ECO:0000259" key="2">
    <source>
        <dbReference type="Pfam" id="PF01471"/>
    </source>
</evidence>
<accession>A0A849KCA6</accession>
<dbReference type="Gene3D" id="1.10.101.10">
    <property type="entry name" value="PGBD-like superfamily/PGBD"/>
    <property type="match status" value="2"/>
</dbReference>
<keyword evidence="5" id="KW-1185">Reference proteome</keyword>
<feature type="region of interest" description="Disordered" evidence="1">
    <location>
        <begin position="171"/>
        <end position="201"/>
    </location>
</feature>
<evidence type="ECO:0000259" key="3">
    <source>
        <dbReference type="Pfam" id="PF02557"/>
    </source>
</evidence>
<reference evidence="4 5" key="1">
    <citation type="submission" date="2020-05" db="EMBL/GenBank/DDBJ databases">
        <title>Genome sequence of Isoptericola sp. JC619 isolated from Chilika lagoon, India.</title>
        <authorList>
            <person name="Kumar D."/>
            <person name="Appam K."/>
            <person name="Gandham S."/>
            <person name="Uppada J."/>
            <person name="Sasikala C."/>
            <person name="Venkata Ramana C."/>
        </authorList>
    </citation>
    <scope>NUCLEOTIDE SEQUENCE [LARGE SCALE GENOMIC DNA]</scope>
    <source>
        <strain evidence="4 5">JC619</strain>
    </source>
</reference>
<dbReference type="Pfam" id="PF01471">
    <property type="entry name" value="PG_binding_1"/>
    <property type="match status" value="1"/>
</dbReference>
<evidence type="ECO:0000313" key="4">
    <source>
        <dbReference type="EMBL" id="NNU26223.1"/>
    </source>
</evidence>
<dbReference type="CDD" id="cd14814">
    <property type="entry name" value="Peptidase_M15"/>
    <property type="match status" value="1"/>
</dbReference>
<dbReference type="EMBL" id="JABFAJ010000003">
    <property type="protein sequence ID" value="NNU26223.1"/>
    <property type="molecule type" value="Genomic_DNA"/>
</dbReference>
<name>A0A849KCA6_9MICO</name>
<comment type="caution">
    <text evidence="4">The sequence shown here is derived from an EMBL/GenBank/DDBJ whole genome shotgun (WGS) entry which is preliminary data.</text>
</comment>
<evidence type="ECO:0000256" key="1">
    <source>
        <dbReference type="SAM" id="MobiDB-lite"/>
    </source>
</evidence>
<dbReference type="Pfam" id="PF02557">
    <property type="entry name" value="VanY"/>
    <property type="match status" value="1"/>
</dbReference>
<dbReference type="Proteomes" id="UP000557204">
    <property type="component" value="Unassembled WGS sequence"/>
</dbReference>
<protein>
    <recommendedName>
        <fullName evidence="6">D-alanyl-D-alanine carboxypeptidase-like protein</fullName>
    </recommendedName>
</protein>
<dbReference type="AlphaFoldDB" id="A0A849KCA6"/>
<dbReference type="Gene3D" id="3.30.1380.10">
    <property type="match status" value="1"/>
</dbReference>
<dbReference type="InterPro" id="IPR036365">
    <property type="entry name" value="PGBD-like_sf"/>
</dbReference>
<dbReference type="InterPro" id="IPR002477">
    <property type="entry name" value="Peptidoglycan-bd-like"/>
</dbReference>
<dbReference type="InterPro" id="IPR036366">
    <property type="entry name" value="PGBDSf"/>
</dbReference>